<accession>A0A8B6EHX3</accession>
<organism evidence="1 2">
    <name type="scientific">Mytilus galloprovincialis</name>
    <name type="common">Mediterranean mussel</name>
    <dbReference type="NCBI Taxonomy" id="29158"/>
    <lineage>
        <taxon>Eukaryota</taxon>
        <taxon>Metazoa</taxon>
        <taxon>Spiralia</taxon>
        <taxon>Lophotrochozoa</taxon>
        <taxon>Mollusca</taxon>
        <taxon>Bivalvia</taxon>
        <taxon>Autobranchia</taxon>
        <taxon>Pteriomorphia</taxon>
        <taxon>Mytilida</taxon>
        <taxon>Mytiloidea</taxon>
        <taxon>Mytilidae</taxon>
        <taxon>Mytilinae</taxon>
        <taxon>Mytilus</taxon>
    </lineage>
</organism>
<gene>
    <name evidence="1" type="ORF">MGAL_10B054846</name>
</gene>
<evidence type="ECO:0000313" key="1">
    <source>
        <dbReference type="EMBL" id="VDI34227.1"/>
    </source>
</evidence>
<sequence>MDTRLAIAKAREGLAYALQTEGNIPPFCRINLSCRPDVSSKTIYRELQEMWITKESAISANLLTETIEFFDAKLAQVTGEIKKTLDNAKEIIGIASQSAGEARKELHKRFIEMKDNQEKTLLEFKTNIRSRTNNYRGRNGKRVPAERILEEADLIREQKHFSIPNDKIQLHIFLDLCFDER</sequence>
<name>A0A8B6EHX3_MYTGA</name>
<dbReference type="EMBL" id="UYJE01005138">
    <property type="protein sequence ID" value="VDI34227.1"/>
    <property type="molecule type" value="Genomic_DNA"/>
</dbReference>
<comment type="caution">
    <text evidence="1">The sequence shown here is derived from an EMBL/GenBank/DDBJ whole genome shotgun (WGS) entry which is preliminary data.</text>
</comment>
<evidence type="ECO:0000313" key="2">
    <source>
        <dbReference type="Proteomes" id="UP000596742"/>
    </source>
</evidence>
<proteinExistence type="predicted"/>
<keyword evidence="2" id="KW-1185">Reference proteome</keyword>
<protein>
    <submittedName>
        <fullName evidence="1">Uncharacterized protein</fullName>
    </submittedName>
</protein>
<dbReference type="Proteomes" id="UP000596742">
    <property type="component" value="Unassembled WGS sequence"/>
</dbReference>
<dbReference type="AlphaFoldDB" id="A0A8B6EHX3"/>
<reference evidence="1" key="1">
    <citation type="submission" date="2018-11" db="EMBL/GenBank/DDBJ databases">
        <authorList>
            <person name="Alioto T."/>
            <person name="Alioto T."/>
        </authorList>
    </citation>
    <scope>NUCLEOTIDE SEQUENCE</scope>
</reference>